<name>A0A1B9DMY1_9FLAO</name>
<evidence type="ECO:0000256" key="5">
    <source>
        <dbReference type="ARBA" id="ARBA00023237"/>
    </source>
</evidence>
<evidence type="ECO:0000256" key="2">
    <source>
        <dbReference type="ARBA" id="ARBA00022692"/>
    </source>
</evidence>
<feature type="domain" description="Bacterial surface antigen (D15)" evidence="6">
    <location>
        <begin position="652"/>
        <end position="828"/>
    </location>
</feature>
<reference evidence="10" key="1">
    <citation type="submission" date="2016-03" db="EMBL/GenBank/DDBJ databases">
        <title>Draft genome sequence of Paenibacillus glacialis DSM 22343.</title>
        <authorList>
            <person name="Shin S.-K."/>
            <person name="Yi H."/>
        </authorList>
    </citation>
    <scope>NUCLEOTIDE SEQUENCE [LARGE SCALE GENOMIC DNA]</scope>
    <source>
        <strain evidence="10">NBRC 105008</strain>
    </source>
</reference>
<dbReference type="Gene3D" id="2.40.160.50">
    <property type="entry name" value="membrane protein fhac: a member of the omp85/tpsb transporter family"/>
    <property type="match status" value="1"/>
</dbReference>
<dbReference type="PANTHER" id="PTHR12815:SF47">
    <property type="entry name" value="TRANSLOCATION AND ASSEMBLY MODULE SUBUNIT TAMA"/>
    <property type="match status" value="1"/>
</dbReference>
<dbReference type="AlphaFoldDB" id="A0A1B9DMY1"/>
<keyword evidence="3" id="KW-0732">Signal</keyword>
<dbReference type="EMBL" id="LVEO01000019">
    <property type="protein sequence ID" value="OCB71057.1"/>
    <property type="molecule type" value="Genomic_DNA"/>
</dbReference>
<evidence type="ECO:0000256" key="3">
    <source>
        <dbReference type="ARBA" id="ARBA00022729"/>
    </source>
</evidence>
<dbReference type="InterPro" id="IPR039910">
    <property type="entry name" value="D15-like"/>
</dbReference>
<organism evidence="8 10">
    <name type="scientific">Flavobacterium glycines</name>
    <dbReference type="NCBI Taxonomy" id="551990"/>
    <lineage>
        <taxon>Bacteria</taxon>
        <taxon>Pseudomonadati</taxon>
        <taxon>Bacteroidota</taxon>
        <taxon>Flavobacteriia</taxon>
        <taxon>Flavobacteriales</taxon>
        <taxon>Flavobacteriaceae</taxon>
        <taxon>Flavobacterium</taxon>
    </lineage>
</organism>
<evidence type="ECO:0000256" key="1">
    <source>
        <dbReference type="ARBA" id="ARBA00004370"/>
    </source>
</evidence>
<evidence type="ECO:0000313" key="8">
    <source>
        <dbReference type="EMBL" id="OCB71057.1"/>
    </source>
</evidence>
<evidence type="ECO:0000313" key="7">
    <source>
        <dbReference type="EMBL" id="GEL10873.1"/>
    </source>
</evidence>
<dbReference type="OrthoDB" id="9814535at2"/>
<reference evidence="8" key="2">
    <citation type="submission" date="2016-03" db="EMBL/GenBank/DDBJ databases">
        <authorList>
            <person name="Ploux O."/>
        </authorList>
    </citation>
    <scope>NUCLEOTIDE SEQUENCE</scope>
    <source>
        <strain evidence="8">NBRC 105008</strain>
    </source>
</reference>
<keyword evidence="4" id="KW-0472">Membrane</keyword>
<dbReference type="EMBL" id="FNEO01000001">
    <property type="protein sequence ID" value="SDI50632.1"/>
    <property type="molecule type" value="Genomic_DNA"/>
</dbReference>
<dbReference type="PROSITE" id="PS51257">
    <property type="entry name" value="PROKAR_LIPOPROTEIN"/>
    <property type="match status" value="1"/>
</dbReference>
<evidence type="ECO:0000313" key="10">
    <source>
        <dbReference type="Proteomes" id="UP000093226"/>
    </source>
</evidence>
<gene>
    <name evidence="8" type="ORF">FBGL_11450</name>
    <name evidence="7" type="ORF">FGL01_16120</name>
    <name evidence="9" type="ORF">SAMN05192550_0073</name>
</gene>
<dbReference type="STRING" id="551990.SAMN05192550_0073"/>
<keyword evidence="5" id="KW-0998">Cell outer membrane</keyword>
<proteinExistence type="predicted"/>
<reference evidence="7 12" key="4">
    <citation type="submission" date="2019-07" db="EMBL/GenBank/DDBJ databases">
        <title>Whole genome shotgun sequence of Flavobacterium glycines NBRC 105008.</title>
        <authorList>
            <person name="Hosoyama A."/>
            <person name="Uohara A."/>
            <person name="Ohji S."/>
            <person name="Ichikawa N."/>
        </authorList>
    </citation>
    <scope>NUCLEOTIDE SEQUENCE [LARGE SCALE GENOMIC DNA]</scope>
    <source>
        <strain evidence="7 12">NBRC 105008</strain>
    </source>
</reference>
<dbReference type="PANTHER" id="PTHR12815">
    <property type="entry name" value="SORTING AND ASSEMBLY MACHINERY SAMM50 PROTEIN FAMILY MEMBER"/>
    <property type="match status" value="1"/>
</dbReference>
<dbReference type="GO" id="GO:0019867">
    <property type="term" value="C:outer membrane"/>
    <property type="evidence" value="ECO:0007669"/>
    <property type="project" value="InterPro"/>
</dbReference>
<dbReference type="Proteomes" id="UP000182367">
    <property type="component" value="Unassembled WGS sequence"/>
</dbReference>
<dbReference type="Proteomes" id="UP000321579">
    <property type="component" value="Unassembled WGS sequence"/>
</dbReference>
<dbReference type="InterPro" id="IPR000184">
    <property type="entry name" value="Bac_surfAg_D15"/>
</dbReference>
<evidence type="ECO:0000259" key="6">
    <source>
        <dbReference type="Pfam" id="PF01103"/>
    </source>
</evidence>
<reference evidence="9 11" key="3">
    <citation type="submission" date="2016-10" db="EMBL/GenBank/DDBJ databases">
        <authorList>
            <person name="Varghese N."/>
            <person name="Submissions S."/>
        </authorList>
    </citation>
    <scope>NUCLEOTIDE SEQUENCE [LARGE SCALE GENOMIC DNA]</scope>
    <source>
        <strain evidence="9 11">Gm-149</strain>
    </source>
</reference>
<accession>A0A1B9DMY1</accession>
<dbReference type="EMBL" id="BJVF01000001">
    <property type="protein sequence ID" value="GEL10873.1"/>
    <property type="molecule type" value="Genomic_DNA"/>
</dbReference>
<dbReference type="RefSeq" id="WP_066328653.1">
    <property type="nucleotide sequence ID" value="NZ_BJVF01000001.1"/>
</dbReference>
<dbReference type="Proteomes" id="UP000093226">
    <property type="component" value="Unassembled WGS sequence"/>
</dbReference>
<keyword evidence="2" id="KW-0812">Transmembrane</keyword>
<evidence type="ECO:0000313" key="9">
    <source>
        <dbReference type="EMBL" id="SDI50632.1"/>
    </source>
</evidence>
<keyword evidence="11" id="KW-1185">Reference proteome</keyword>
<protein>
    <submittedName>
        <fullName evidence="7">Membrane protein</fullName>
    </submittedName>
    <submittedName>
        <fullName evidence="9">Surface antigen</fullName>
    </submittedName>
</protein>
<comment type="subcellular location">
    <subcellularLocation>
        <location evidence="1">Membrane</location>
    </subcellularLocation>
</comment>
<evidence type="ECO:0000313" key="12">
    <source>
        <dbReference type="Proteomes" id="UP000321579"/>
    </source>
</evidence>
<evidence type="ECO:0000256" key="4">
    <source>
        <dbReference type="ARBA" id="ARBA00023136"/>
    </source>
</evidence>
<dbReference type="Pfam" id="PF01103">
    <property type="entry name" value="Omp85"/>
    <property type="match status" value="1"/>
</dbReference>
<sequence>MKKISTKISLFILIGIIISACNAEKRVPDGKQLLASNQIIVNGKKINTEDVHEQLYQKPNGTFLGYRLRLNLYNLANLNPDSTYQAKFTNHPGKYERKSKWLSAKQVDRLGKSFWYHGIHDFLKKTGEPPVIIDTIKTQKSVSRLKYYYFNNGYFDVKVNSQHDTVKPKRGKIKYEITTNNAYTLDTIKAIISSHQLDSLYKNAKETSIIKSGNQFKTIDFSDEKNRLSNYFRNHGAYYFQPTSIVFDIDTIGKKHKANVNINIGNYSYQDKDSTIVEPYKLYKISSVDIYTDYAPNTNKQNITDSISYQNFNLYGREKIKYKPRAITNAVFISKGSLFADYKTVLTSRYFSNLKIFNAPSIQYEIDKKDSLHNSLIAKIYLTPRKKYSFQASSDFTHSNIQDIGISFSPSLTIRNIFNGAETLEISARANVGSSKDLANPNNQFFNVSEYGVDLKLNFPRIFLPFSTEKIIPKSMIPSTQIGIGYATQKNIGLDKENFTGAFTYNWNPKQNNTARFDLLNIQFVHNLNPQNYFNVYSSSYRALNALGKIYNINPDYVDTDNNLIIDQGAAGFIVDALTQQTSLTPQSKEYKEILSIAERRVRLSENNFILASNFTFTKTTKKDLKDNNFYQFKAKIETAGSLLSLLSKTIGLDKNSNGNYDIFKLEYSEYAKTEFDYIKHWDLSRQNVLALRTFFGIAVPFGNSDYIPFSRSYFAGGSNDNRAWQPYSLGPGKTESILDFNEANMKIALSAEYRFKILGDLKGALFADAGNIWNVFDNVTDKKATFNNLSSLKDLALGSGFGLRYDLSFFVVRFDFGFKTFNPAEESGKKWFRDYNFGHSVLNFGINYPF</sequence>
<evidence type="ECO:0000313" key="11">
    <source>
        <dbReference type="Proteomes" id="UP000182367"/>
    </source>
</evidence>
<comment type="caution">
    <text evidence="8">The sequence shown here is derived from an EMBL/GenBank/DDBJ whole genome shotgun (WGS) entry which is preliminary data.</text>
</comment>